<evidence type="ECO:0000313" key="2">
    <source>
        <dbReference type="Proteomes" id="UP000003653"/>
    </source>
</evidence>
<sequence length="46" mass="5009">MEALGWRRYLVLGTATLALVVKAAGGRRRLGVRRSLGRKGKRTVAS</sequence>
<name>D5P1Z2_9MYCO</name>
<dbReference type="HOGENOM" id="CLU_3186088_0_0_11"/>
<dbReference type="AlphaFoldDB" id="D5P1Z2"/>
<organism evidence="1 2">
    <name type="scientific">Mycobacterium parascrofulaceum ATCC BAA-614</name>
    <dbReference type="NCBI Taxonomy" id="525368"/>
    <lineage>
        <taxon>Bacteria</taxon>
        <taxon>Bacillati</taxon>
        <taxon>Actinomycetota</taxon>
        <taxon>Actinomycetes</taxon>
        <taxon>Mycobacteriales</taxon>
        <taxon>Mycobacteriaceae</taxon>
        <taxon>Mycobacterium</taxon>
        <taxon>Mycobacterium simiae complex</taxon>
    </lineage>
</organism>
<gene>
    <name evidence="1" type="ORF">HMPREF0591_0186</name>
</gene>
<dbReference type="Proteomes" id="UP000003653">
    <property type="component" value="Unassembled WGS sequence"/>
</dbReference>
<evidence type="ECO:0000313" key="1">
    <source>
        <dbReference type="EMBL" id="EFG79902.1"/>
    </source>
</evidence>
<comment type="caution">
    <text evidence="1">The sequence shown here is derived from an EMBL/GenBank/DDBJ whole genome shotgun (WGS) entry which is preliminary data.</text>
</comment>
<proteinExistence type="predicted"/>
<reference evidence="1 2" key="1">
    <citation type="submission" date="2010-04" db="EMBL/GenBank/DDBJ databases">
        <authorList>
            <person name="Muzny D."/>
            <person name="Qin X."/>
            <person name="Deng J."/>
            <person name="Jiang H."/>
            <person name="Liu Y."/>
            <person name="Qu J."/>
            <person name="Song X.-Z."/>
            <person name="Zhang L."/>
            <person name="Thornton R."/>
            <person name="Coyle M."/>
            <person name="Francisco L."/>
            <person name="Jackson L."/>
            <person name="Javaid M."/>
            <person name="Korchina V."/>
            <person name="Kovar C."/>
            <person name="Mata R."/>
            <person name="Mathew T."/>
            <person name="Ngo R."/>
            <person name="Nguyen L."/>
            <person name="Nguyen N."/>
            <person name="Okwuonu G."/>
            <person name="Ongeri F."/>
            <person name="Pham C."/>
            <person name="Simmons D."/>
            <person name="Wilczek-Boney K."/>
            <person name="Hale W."/>
            <person name="Jakkamsetti A."/>
            <person name="Pham P."/>
            <person name="Ruth R."/>
            <person name="San Lucas F."/>
            <person name="Warren J."/>
            <person name="Zhang J."/>
            <person name="Zhao Z."/>
            <person name="Zhou C."/>
            <person name="Zhu D."/>
            <person name="Lee S."/>
            <person name="Bess C."/>
            <person name="Blankenburg K."/>
            <person name="Forbes L."/>
            <person name="Fu Q."/>
            <person name="Gubbala S."/>
            <person name="Hirani K."/>
            <person name="Jayaseelan J.C."/>
            <person name="Lara F."/>
            <person name="Munidasa M."/>
            <person name="Palculict T."/>
            <person name="Patil S."/>
            <person name="Pu L.-L."/>
            <person name="Saada N."/>
            <person name="Tang L."/>
            <person name="Weissenberger G."/>
            <person name="Zhu Y."/>
            <person name="Hemphill L."/>
            <person name="Shang Y."/>
            <person name="Youmans B."/>
            <person name="Ayvaz T."/>
            <person name="Ross M."/>
            <person name="Santibanez J."/>
            <person name="Aqrawi P."/>
            <person name="Gross S."/>
            <person name="Joshi V."/>
            <person name="Fowler G."/>
            <person name="Nazareth L."/>
            <person name="Reid J."/>
            <person name="Worley K."/>
            <person name="Petrosino J."/>
            <person name="Highlander S."/>
            <person name="Gibbs R."/>
        </authorList>
    </citation>
    <scope>NUCLEOTIDE SEQUENCE [LARGE SCALE GENOMIC DNA]</scope>
    <source>
        <strain evidence="1 2">ATCC BAA-614</strain>
    </source>
</reference>
<dbReference type="EMBL" id="ADNV01000022">
    <property type="protein sequence ID" value="EFG79902.1"/>
    <property type="molecule type" value="Genomic_DNA"/>
</dbReference>
<protein>
    <submittedName>
        <fullName evidence="1">Uncharacterized protein</fullName>
    </submittedName>
</protein>
<keyword evidence="2" id="KW-1185">Reference proteome</keyword>
<accession>D5P1Z2</accession>